<dbReference type="InterPro" id="IPR052953">
    <property type="entry name" value="Ser-rich/MCO-related"/>
</dbReference>
<evidence type="ECO:0000313" key="3">
    <source>
        <dbReference type="Proteomes" id="UP000663827"/>
    </source>
</evidence>
<feature type="transmembrane region" description="Helical" evidence="1">
    <location>
        <begin position="116"/>
        <end position="140"/>
    </location>
</feature>
<dbReference type="EMBL" id="CAJNJQ010000288">
    <property type="protein sequence ID" value="CAE7068238.1"/>
    <property type="molecule type" value="Genomic_DNA"/>
</dbReference>
<dbReference type="SUPFAM" id="SSF49503">
    <property type="entry name" value="Cupredoxins"/>
    <property type="match status" value="1"/>
</dbReference>
<dbReference type="PANTHER" id="PTHR34883">
    <property type="entry name" value="SERINE-RICH PROTEIN, PUTATIVE-RELATED-RELATED"/>
    <property type="match status" value="1"/>
</dbReference>
<name>A0A8H3HWV6_9AGAM</name>
<dbReference type="AlphaFoldDB" id="A0A8H3HWV6"/>
<evidence type="ECO:0008006" key="4">
    <source>
        <dbReference type="Google" id="ProtNLM"/>
    </source>
</evidence>
<accession>A0A8H3HWV6</accession>
<comment type="caution">
    <text evidence="2">The sequence shown here is derived from an EMBL/GenBank/DDBJ whole genome shotgun (WGS) entry which is preliminary data.</text>
</comment>
<keyword evidence="1" id="KW-0472">Membrane</keyword>
<protein>
    <recommendedName>
        <fullName evidence="4">Phytocyanin domain-containing protein</fullName>
    </recommendedName>
</protein>
<evidence type="ECO:0000256" key="1">
    <source>
        <dbReference type="SAM" id="Phobius"/>
    </source>
</evidence>
<dbReference type="Proteomes" id="UP000663827">
    <property type="component" value="Unassembled WGS sequence"/>
</dbReference>
<reference evidence="2" key="1">
    <citation type="submission" date="2021-01" db="EMBL/GenBank/DDBJ databases">
        <authorList>
            <person name="Kaushik A."/>
        </authorList>
    </citation>
    <scope>NUCLEOTIDE SEQUENCE</scope>
    <source>
        <strain evidence="2">AG5</strain>
    </source>
</reference>
<dbReference type="CDD" id="cd00920">
    <property type="entry name" value="Cupredoxin"/>
    <property type="match status" value="1"/>
</dbReference>
<sequence>MRSRDWKIPDRSSRWPGRISRSALAHILLTLPTISLQSRLDPIAIKVAMRSCFGALYGHPSLALSVFCAYHRAYPTHSAELHAYSSTINHLLLRLLSSILSSLTSLRVYSTLTTSSAMFFSLASIASAIVLALPLIGVAANPIPSAGRLDLETRTEWDSPETHKVTVGAWGKLQYDPEYVHAKVGDYIEFEFHPKNHTVTESSFDKPCTAIDGGFRTGFVPVQEEEYDLPIRKFKVTDDKPHWFYCGQVGHCPAGMVFAVNPPKKGNTFKKFEKMARQTGEKW</sequence>
<dbReference type="InterPro" id="IPR008972">
    <property type="entry name" value="Cupredoxin"/>
</dbReference>
<keyword evidence="1" id="KW-1133">Transmembrane helix</keyword>
<organism evidence="2 3">
    <name type="scientific">Rhizoctonia solani</name>
    <dbReference type="NCBI Taxonomy" id="456999"/>
    <lineage>
        <taxon>Eukaryota</taxon>
        <taxon>Fungi</taxon>
        <taxon>Dikarya</taxon>
        <taxon>Basidiomycota</taxon>
        <taxon>Agaricomycotina</taxon>
        <taxon>Agaricomycetes</taxon>
        <taxon>Cantharellales</taxon>
        <taxon>Ceratobasidiaceae</taxon>
        <taxon>Rhizoctonia</taxon>
    </lineage>
</organism>
<dbReference type="Gene3D" id="2.60.40.420">
    <property type="entry name" value="Cupredoxins - blue copper proteins"/>
    <property type="match status" value="1"/>
</dbReference>
<evidence type="ECO:0000313" key="2">
    <source>
        <dbReference type="EMBL" id="CAE7068238.1"/>
    </source>
</evidence>
<dbReference type="PANTHER" id="PTHR34883:SF15">
    <property type="entry name" value="EXTRACELLULAR SERINE-RICH PROTEIN"/>
    <property type="match status" value="1"/>
</dbReference>
<gene>
    <name evidence="2" type="ORF">RDB_LOCUS13346</name>
</gene>
<proteinExistence type="predicted"/>
<keyword evidence="1" id="KW-0812">Transmembrane</keyword>